<evidence type="ECO:0000256" key="3">
    <source>
        <dbReference type="ARBA" id="ARBA00006340"/>
    </source>
</evidence>
<dbReference type="CDD" id="cd06223">
    <property type="entry name" value="PRTases_typeI"/>
    <property type="match status" value="1"/>
</dbReference>
<dbReference type="InterPro" id="IPR023031">
    <property type="entry name" value="OPRT"/>
</dbReference>
<dbReference type="GO" id="GO:0006207">
    <property type="term" value="P:'de novo' pyrimidine nucleobase biosynthetic process"/>
    <property type="evidence" value="ECO:0007669"/>
    <property type="project" value="TreeGrafter"/>
</dbReference>
<gene>
    <name evidence="10" type="ORF">MACJ_000071</name>
</gene>
<reference evidence="10" key="1">
    <citation type="submission" date="2022-07" db="EMBL/GenBank/DDBJ databases">
        <title>Evaluation of T. orientalis genome assembly methods using nanopore sequencing and analysis of variation between genomes.</title>
        <authorList>
            <person name="Yam J."/>
            <person name="Micallef M.L."/>
            <person name="Liu M."/>
            <person name="Djordjevic S.P."/>
            <person name="Bogema D.R."/>
            <person name="Jenkins C."/>
        </authorList>
    </citation>
    <scope>NUCLEOTIDE SEQUENCE</scope>
    <source>
        <strain evidence="10">Fish Creek</strain>
    </source>
</reference>
<dbReference type="InterPro" id="IPR004467">
    <property type="entry name" value="Or_phspho_trans_dom"/>
</dbReference>
<comment type="function">
    <text evidence="1">Catalyzes the transfer of a ribosyl phosphate group from 5-phosphoribose 1-diphosphate to orotate, leading to the formation of orotidine monophosphate (OMP).</text>
</comment>
<dbReference type="SUPFAM" id="SSF53271">
    <property type="entry name" value="PRTase-like"/>
    <property type="match status" value="1"/>
</dbReference>
<comment type="subunit">
    <text evidence="4">Homodimer.</text>
</comment>
<sequence length="204" mass="22811">MDTQSFLNNVASIKSKFIELSKENGALSLGDFTLNSGLRSNVFFNSGLLSDAESLDLMTDLLVARLIEEKVEFDAFFGCPYKAIPIVSVMCLKYHKLTGKKVYFAYHRKEVKDHGEGKLFVGSPKVFAENARVVVVDDVCTTGKAIIQSVSLVESTKAKVACILFLLNREPNYGEFIERLARPDIRVLEVLKLQEMAGTTINYW</sequence>
<dbReference type="InterPro" id="IPR029057">
    <property type="entry name" value="PRTase-like"/>
</dbReference>
<evidence type="ECO:0000256" key="2">
    <source>
        <dbReference type="ARBA" id="ARBA00004889"/>
    </source>
</evidence>
<dbReference type="Gene3D" id="3.40.50.2020">
    <property type="match status" value="1"/>
</dbReference>
<keyword evidence="8" id="KW-0665">Pyrimidine biosynthesis</keyword>
<comment type="pathway">
    <text evidence="2">Pyrimidine metabolism; UMP biosynthesis via de novo pathway; UMP from orotate: step 1/2.</text>
</comment>
<dbReference type="InterPro" id="IPR000836">
    <property type="entry name" value="PRTase_dom"/>
</dbReference>
<dbReference type="PANTHER" id="PTHR46683">
    <property type="entry name" value="OROTATE PHOSPHORIBOSYLTRANSFERASE 1-RELATED"/>
    <property type="match status" value="1"/>
</dbReference>
<keyword evidence="7 10" id="KW-0808">Transferase</keyword>
<evidence type="ECO:0000256" key="5">
    <source>
        <dbReference type="ARBA" id="ARBA00011971"/>
    </source>
</evidence>
<dbReference type="NCBIfam" id="TIGR00336">
    <property type="entry name" value="pyrE"/>
    <property type="match status" value="1"/>
</dbReference>
<dbReference type="AlphaFoldDB" id="A0A976M3G6"/>
<organism evidence="10 11">
    <name type="scientific">Theileria orientalis</name>
    <dbReference type="NCBI Taxonomy" id="68886"/>
    <lineage>
        <taxon>Eukaryota</taxon>
        <taxon>Sar</taxon>
        <taxon>Alveolata</taxon>
        <taxon>Apicomplexa</taxon>
        <taxon>Aconoidasida</taxon>
        <taxon>Piroplasmida</taxon>
        <taxon>Theileriidae</taxon>
        <taxon>Theileria</taxon>
    </lineage>
</organism>
<protein>
    <recommendedName>
        <fullName evidence="5">orotate phosphoribosyltransferase</fullName>
        <ecNumber evidence="5">2.4.2.10</ecNumber>
    </recommendedName>
</protein>
<feature type="domain" description="Phosphoribosyltransferase" evidence="9">
    <location>
        <begin position="63"/>
        <end position="167"/>
    </location>
</feature>
<dbReference type="Proteomes" id="UP000244803">
    <property type="component" value="Chromosome 1"/>
</dbReference>
<comment type="similarity">
    <text evidence="3">Belongs to the purine/pyrimidine phosphoribosyltransferase family. PyrE subfamily.</text>
</comment>
<dbReference type="EC" id="2.4.2.10" evidence="5"/>
<dbReference type="Pfam" id="PF00156">
    <property type="entry name" value="Pribosyltran"/>
    <property type="match status" value="1"/>
</dbReference>
<dbReference type="EMBL" id="CP056065">
    <property type="protein sequence ID" value="UKJ87635.2"/>
    <property type="molecule type" value="Genomic_DNA"/>
</dbReference>
<dbReference type="OrthoDB" id="5553476at2759"/>
<evidence type="ECO:0000259" key="9">
    <source>
        <dbReference type="Pfam" id="PF00156"/>
    </source>
</evidence>
<proteinExistence type="inferred from homology"/>
<evidence type="ECO:0000256" key="6">
    <source>
        <dbReference type="ARBA" id="ARBA00022676"/>
    </source>
</evidence>
<evidence type="ECO:0000256" key="8">
    <source>
        <dbReference type="ARBA" id="ARBA00022975"/>
    </source>
</evidence>
<dbReference type="GO" id="GO:0006221">
    <property type="term" value="P:pyrimidine nucleotide biosynthetic process"/>
    <property type="evidence" value="ECO:0007669"/>
    <property type="project" value="UniProtKB-KW"/>
</dbReference>
<dbReference type="HAMAP" id="MF_01208">
    <property type="entry name" value="PyrE"/>
    <property type="match status" value="1"/>
</dbReference>
<dbReference type="GO" id="GO:0005737">
    <property type="term" value="C:cytoplasm"/>
    <property type="evidence" value="ECO:0007669"/>
    <property type="project" value="TreeGrafter"/>
</dbReference>
<evidence type="ECO:0000313" key="10">
    <source>
        <dbReference type="EMBL" id="UKJ87635.2"/>
    </source>
</evidence>
<evidence type="ECO:0000256" key="1">
    <source>
        <dbReference type="ARBA" id="ARBA00003769"/>
    </source>
</evidence>
<dbReference type="PANTHER" id="PTHR46683:SF1">
    <property type="entry name" value="OROTATE PHOSPHORIBOSYLTRANSFERASE 1-RELATED"/>
    <property type="match status" value="1"/>
</dbReference>
<evidence type="ECO:0000256" key="7">
    <source>
        <dbReference type="ARBA" id="ARBA00022679"/>
    </source>
</evidence>
<evidence type="ECO:0000256" key="4">
    <source>
        <dbReference type="ARBA" id="ARBA00011738"/>
    </source>
</evidence>
<name>A0A976M3G6_THEOR</name>
<dbReference type="GO" id="GO:0004588">
    <property type="term" value="F:orotate phosphoribosyltransferase activity"/>
    <property type="evidence" value="ECO:0007669"/>
    <property type="project" value="UniProtKB-EC"/>
</dbReference>
<accession>A0A976M3G6</accession>
<keyword evidence="6 10" id="KW-0328">Glycosyltransferase</keyword>
<dbReference type="GO" id="GO:0046132">
    <property type="term" value="P:pyrimidine ribonucleoside biosynthetic process"/>
    <property type="evidence" value="ECO:0007669"/>
    <property type="project" value="TreeGrafter"/>
</dbReference>
<evidence type="ECO:0000313" key="11">
    <source>
        <dbReference type="Proteomes" id="UP000244803"/>
    </source>
</evidence>